<accession>A0A9W9QJD4</accession>
<feature type="compositionally biased region" description="Low complexity" evidence="1">
    <location>
        <begin position="241"/>
        <end position="253"/>
    </location>
</feature>
<feature type="region of interest" description="Disordered" evidence="1">
    <location>
        <begin position="204"/>
        <end position="398"/>
    </location>
</feature>
<evidence type="ECO:0000313" key="3">
    <source>
        <dbReference type="Proteomes" id="UP001147695"/>
    </source>
</evidence>
<feature type="compositionally biased region" description="Polar residues" evidence="1">
    <location>
        <begin position="204"/>
        <end position="216"/>
    </location>
</feature>
<name>A0A9W9QJD4_PENBR</name>
<feature type="region of interest" description="Disordered" evidence="1">
    <location>
        <begin position="1"/>
        <end position="67"/>
    </location>
</feature>
<comment type="caution">
    <text evidence="2">The sequence shown here is derived from an EMBL/GenBank/DDBJ whole genome shotgun (WGS) entry which is preliminary data.</text>
</comment>
<gene>
    <name evidence="2" type="ORF">N7452_004332</name>
</gene>
<organism evidence="2 3">
    <name type="scientific">Penicillium brevicompactum</name>
    <dbReference type="NCBI Taxonomy" id="5074"/>
    <lineage>
        <taxon>Eukaryota</taxon>
        <taxon>Fungi</taxon>
        <taxon>Dikarya</taxon>
        <taxon>Ascomycota</taxon>
        <taxon>Pezizomycotina</taxon>
        <taxon>Eurotiomycetes</taxon>
        <taxon>Eurotiomycetidae</taxon>
        <taxon>Eurotiales</taxon>
        <taxon>Aspergillaceae</taxon>
        <taxon>Penicillium</taxon>
    </lineage>
</organism>
<evidence type="ECO:0000256" key="1">
    <source>
        <dbReference type="SAM" id="MobiDB-lite"/>
    </source>
</evidence>
<feature type="compositionally biased region" description="Basic and acidic residues" evidence="1">
    <location>
        <begin position="361"/>
        <end position="370"/>
    </location>
</feature>
<reference evidence="2" key="2">
    <citation type="journal article" date="2023" name="IMA Fungus">
        <title>Comparative genomic study of the Penicillium genus elucidates a diverse pangenome and 15 lateral gene transfer events.</title>
        <authorList>
            <person name="Petersen C."/>
            <person name="Sorensen T."/>
            <person name="Nielsen M.R."/>
            <person name="Sondergaard T.E."/>
            <person name="Sorensen J.L."/>
            <person name="Fitzpatrick D.A."/>
            <person name="Frisvad J.C."/>
            <person name="Nielsen K.L."/>
        </authorList>
    </citation>
    <scope>NUCLEOTIDE SEQUENCE</scope>
    <source>
        <strain evidence="2">IBT 35673</strain>
    </source>
</reference>
<evidence type="ECO:0000313" key="2">
    <source>
        <dbReference type="EMBL" id="KAJ5337604.1"/>
    </source>
</evidence>
<proteinExistence type="predicted"/>
<feature type="compositionally biased region" description="Low complexity" evidence="1">
    <location>
        <begin position="8"/>
        <end position="22"/>
    </location>
</feature>
<feature type="compositionally biased region" description="Basic and acidic residues" evidence="1">
    <location>
        <begin position="220"/>
        <end position="229"/>
    </location>
</feature>
<feature type="compositionally biased region" description="Polar residues" evidence="1">
    <location>
        <begin position="153"/>
        <end position="163"/>
    </location>
</feature>
<feature type="compositionally biased region" description="Polar residues" evidence="1">
    <location>
        <begin position="322"/>
        <end position="340"/>
    </location>
</feature>
<protein>
    <submittedName>
        <fullName evidence="2">Uncharacterized protein</fullName>
    </submittedName>
</protein>
<dbReference type="EMBL" id="JAPZBQ010000003">
    <property type="protein sequence ID" value="KAJ5337604.1"/>
    <property type="molecule type" value="Genomic_DNA"/>
</dbReference>
<dbReference type="Proteomes" id="UP001147695">
    <property type="component" value="Unassembled WGS sequence"/>
</dbReference>
<feature type="compositionally biased region" description="Pro residues" evidence="1">
    <location>
        <begin position="169"/>
        <end position="188"/>
    </location>
</feature>
<dbReference type="AlphaFoldDB" id="A0A9W9QJD4"/>
<feature type="region of interest" description="Disordered" evidence="1">
    <location>
        <begin position="148"/>
        <end position="192"/>
    </location>
</feature>
<feature type="compositionally biased region" description="Polar residues" evidence="1">
    <location>
        <begin position="267"/>
        <end position="278"/>
    </location>
</feature>
<reference evidence="2" key="1">
    <citation type="submission" date="2022-12" db="EMBL/GenBank/DDBJ databases">
        <authorList>
            <person name="Petersen C."/>
        </authorList>
    </citation>
    <scope>NUCLEOTIDE SEQUENCE</scope>
    <source>
        <strain evidence="2">IBT 35673</strain>
    </source>
</reference>
<feature type="compositionally biased region" description="Pro residues" evidence="1">
    <location>
        <begin position="50"/>
        <end position="64"/>
    </location>
</feature>
<sequence>MASSMQLTSSQPSVRSTSQSPPLTLPGEDDMRPYAVEPPRSPSHGQFRLPHPPGMPACVPPLPPAWEGTERMSEWLKAKAEEDKRRQEEEKTRQANLLLEQRRVEQAILQDSLRAGVPAHLIPMIFNGMHTSGANPQLATELQRQWSAPRVTAPQQPTRQPYATSLPVQPNPLYQPPPQPGPQQPPQIPNAFENTFPVISSLNQAARSQAQSTMPGSSKDGGERKKTVEYHFYNPPKMNSPHVQQQQPQQPQFKLPPLPPPKVQARPESSTSNASDTKVYSFPQEKSISKRKNKKSHEKLPPPQSRPQTQGQAADAHEDQPRSTPMIQKSAASDLSNQPDSDVWEEKSTREAMNAVLNALDRQRGARPDHSAVAAATSQSDETEIKAEDLAGPQTKSD</sequence>